<dbReference type="Proteomes" id="UP000324222">
    <property type="component" value="Unassembled WGS sequence"/>
</dbReference>
<proteinExistence type="predicted"/>
<evidence type="ECO:0000313" key="1">
    <source>
        <dbReference type="EMBL" id="MPC72527.1"/>
    </source>
</evidence>
<gene>
    <name evidence="1" type="ORF">E2C01_066837</name>
</gene>
<name>A0A5B7HTE8_PORTR</name>
<protein>
    <submittedName>
        <fullName evidence="1">Uncharacterized protein</fullName>
    </submittedName>
</protein>
<keyword evidence="2" id="KW-1185">Reference proteome</keyword>
<accession>A0A5B7HTE8</accession>
<organism evidence="1 2">
    <name type="scientific">Portunus trituberculatus</name>
    <name type="common">Swimming crab</name>
    <name type="synonym">Neptunus trituberculatus</name>
    <dbReference type="NCBI Taxonomy" id="210409"/>
    <lineage>
        <taxon>Eukaryota</taxon>
        <taxon>Metazoa</taxon>
        <taxon>Ecdysozoa</taxon>
        <taxon>Arthropoda</taxon>
        <taxon>Crustacea</taxon>
        <taxon>Multicrustacea</taxon>
        <taxon>Malacostraca</taxon>
        <taxon>Eumalacostraca</taxon>
        <taxon>Eucarida</taxon>
        <taxon>Decapoda</taxon>
        <taxon>Pleocyemata</taxon>
        <taxon>Brachyura</taxon>
        <taxon>Eubrachyura</taxon>
        <taxon>Portunoidea</taxon>
        <taxon>Portunidae</taxon>
        <taxon>Portuninae</taxon>
        <taxon>Portunus</taxon>
    </lineage>
</organism>
<comment type="caution">
    <text evidence="1">The sequence shown here is derived from an EMBL/GenBank/DDBJ whole genome shotgun (WGS) entry which is preliminary data.</text>
</comment>
<reference evidence="1 2" key="1">
    <citation type="submission" date="2019-05" db="EMBL/GenBank/DDBJ databases">
        <title>Another draft genome of Portunus trituberculatus and its Hox gene families provides insights of decapod evolution.</title>
        <authorList>
            <person name="Jeong J.-H."/>
            <person name="Song I."/>
            <person name="Kim S."/>
            <person name="Choi T."/>
            <person name="Kim D."/>
            <person name="Ryu S."/>
            <person name="Kim W."/>
        </authorList>
    </citation>
    <scope>NUCLEOTIDE SEQUENCE [LARGE SCALE GENOMIC DNA]</scope>
    <source>
        <tissue evidence="1">Muscle</tissue>
    </source>
</reference>
<sequence>MPSRRGRLSSVTDLPSLTFDLPKPPALIPKKQHLRYVYVKRATSPQRSFITLKPISHSYAFNRSNTSYPTQYAAIITTTTATTTLTSSVRVTLSQPHSKQTGRSLKWNA</sequence>
<dbReference type="AlphaFoldDB" id="A0A5B7HTE8"/>
<evidence type="ECO:0000313" key="2">
    <source>
        <dbReference type="Proteomes" id="UP000324222"/>
    </source>
</evidence>
<dbReference type="EMBL" id="VSRR010034891">
    <property type="protein sequence ID" value="MPC72527.1"/>
    <property type="molecule type" value="Genomic_DNA"/>
</dbReference>